<sequence>MVVLCADYRDRADRNARRSPLLALSAEIREYKWGLALTYPCVLVREALCGERGVNTSSAEQALDCKCLESLRMIGYAINLANGSKVPAAFHTLNTFVFECPIQHVNTLEGHFHQFPPLKPKSHEESSLRRVVAWSFHLKIRIIWDEKLS</sequence>
<reference evidence="1" key="1">
    <citation type="journal article" date="2020" name="Stud. Mycol.">
        <title>101 Dothideomycetes genomes: a test case for predicting lifestyles and emergence of pathogens.</title>
        <authorList>
            <person name="Haridas S."/>
            <person name="Albert R."/>
            <person name="Binder M."/>
            <person name="Bloem J."/>
            <person name="Labutti K."/>
            <person name="Salamov A."/>
            <person name="Andreopoulos B."/>
            <person name="Baker S."/>
            <person name="Barry K."/>
            <person name="Bills G."/>
            <person name="Bluhm B."/>
            <person name="Cannon C."/>
            <person name="Castanera R."/>
            <person name="Culley D."/>
            <person name="Daum C."/>
            <person name="Ezra D."/>
            <person name="Gonzalez J."/>
            <person name="Henrissat B."/>
            <person name="Kuo A."/>
            <person name="Liang C."/>
            <person name="Lipzen A."/>
            <person name="Lutzoni F."/>
            <person name="Magnuson J."/>
            <person name="Mondo S."/>
            <person name="Nolan M."/>
            <person name="Ohm R."/>
            <person name="Pangilinan J."/>
            <person name="Park H.-J."/>
            <person name="Ramirez L."/>
            <person name="Alfaro M."/>
            <person name="Sun H."/>
            <person name="Tritt A."/>
            <person name="Yoshinaga Y."/>
            <person name="Zwiers L.-H."/>
            <person name="Turgeon B."/>
            <person name="Goodwin S."/>
            <person name="Spatafora J."/>
            <person name="Crous P."/>
            <person name="Grigoriev I."/>
        </authorList>
    </citation>
    <scope>NUCLEOTIDE SEQUENCE</scope>
    <source>
        <strain evidence="1">CBS 107.79</strain>
    </source>
</reference>
<evidence type="ECO:0000313" key="2">
    <source>
        <dbReference type="Proteomes" id="UP000800036"/>
    </source>
</evidence>
<keyword evidence="2" id="KW-1185">Reference proteome</keyword>
<dbReference type="AlphaFoldDB" id="A0A6A5VE80"/>
<dbReference type="EMBL" id="ML976671">
    <property type="protein sequence ID" value="KAF1975118.1"/>
    <property type="molecule type" value="Genomic_DNA"/>
</dbReference>
<protein>
    <submittedName>
        <fullName evidence="1">Uncharacterized protein</fullName>
    </submittedName>
</protein>
<organism evidence="1 2">
    <name type="scientific">Bimuria novae-zelandiae CBS 107.79</name>
    <dbReference type="NCBI Taxonomy" id="1447943"/>
    <lineage>
        <taxon>Eukaryota</taxon>
        <taxon>Fungi</taxon>
        <taxon>Dikarya</taxon>
        <taxon>Ascomycota</taxon>
        <taxon>Pezizomycotina</taxon>
        <taxon>Dothideomycetes</taxon>
        <taxon>Pleosporomycetidae</taxon>
        <taxon>Pleosporales</taxon>
        <taxon>Massarineae</taxon>
        <taxon>Didymosphaeriaceae</taxon>
        <taxon>Bimuria</taxon>
    </lineage>
</organism>
<proteinExistence type="predicted"/>
<gene>
    <name evidence="1" type="ORF">BU23DRAFT_552540</name>
</gene>
<name>A0A6A5VE80_9PLEO</name>
<dbReference type="Proteomes" id="UP000800036">
    <property type="component" value="Unassembled WGS sequence"/>
</dbReference>
<evidence type="ECO:0000313" key="1">
    <source>
        <dbReference type="EMBL" id="KAF1975118.1"/>
    </source>
</evidence>
<accession>A0A6A5VE80</accession>